<dbReference type="GO" id="GO:0016780">
    <property type="term" value="F:phosphotransferase activity, for other substituted phosphate groups"/>
    <property type="evidence" value="ECO:0007669"/>
    <property type="project" value="TreeGrafter"/>
</dbReference>
<keyword evidence="6 8" id="KW-0472">Membrane</keyword>
<evidence type="ECO:0000256" key="3">
    <source>
        <dbReference type="ARBA" id="ARBA00022679"/>
    </source>
</evidence>
<dbReference type="AlphaFoldDB" id="A0A832I2T4"/>
<dbReference type="EMBL" id="DSQF01000017">
    <property type="protein sequence ID" value="HGZ43393.1"/>
    <property type="molecule type" value="Genomic_DNA"/>
</dbReference>
<dbReference type="NCBIfam" id="TIGR03025">
    <property type="entry name" value="EPS_sugtrans"/>
    <property type="match status" value="1"/>
</dbReference>
<sequence length="299" mass="32902">MEPDILASPSEAPVGDGWTAAGAPATPGRPVNGQGTATGRRVVSLHEAGHGAGGGRAHLFAHGGPSSDGRRHPGASLRPGWAVADAEVLPPLARASDEGFYLRYGKRMLDVVGATIALIVTFPLLVAAAIAIRLESEGPIFYRSVRIGRGGRPFTFLKLRSMVQDADRHRHQLAHLNEADGPVFKISRDPRVTRVGRFLRTTSIDEIPQFVNVLRGEMSLVGPRPPIPEEVAQYEPWQLHRLDVQPGITCLWQISGRSRIGFQEWMRLDLEYIRHRSFWLDLKILLRTLPAVLSREGAY</sequence>
<feature type="region of interest" description="Disordered" evidence="7">
    <location>
        <begin position="1"/>
        <end position="36"/>
    </location>
</feature>
<evidence type="ECO:0000256" key="4">
    <source>
        <dbReference type="ARBA" id="ARBA00022692"/>
    </source>
</evidence>
<comment type="subcellular location">
    <subcellularLocation>
        <location evidence="1">Membrane</location>
        <topology evidence="1">Multi-pass membrane protein</topology>
    </subcellularLocation>
</comment>
<dbReference type="InterPro" id="IPR003362">
    <property type="entry name" value="Bact_transf"/>
</dbReference>
<evidence type="ECO:0000256" key="1">
    <source>
        <dbReference type="ARBA" id="ARBA00004141"/>
    </source>
</evidence>
<feature type="region of interest" description="Disordered" evidence="7">
    <location>
        <begin position="48"/>
        <end position="74"/>
    </location>
</feature>
<protein>
    <submittedName>
        <fullName evidence="10">Sugar transferase</fullName>
    </submittedName>
</protein>
<keyword evidence="3 10" id="KW-0808">Transferase</keyword>
<accession>A0A832I2T4</accession>
<feature type="transmembrane region" description="Helical" evidence="8">
    <location>
        <begin position="111"/>
        <end position="134"/>
    </location>
</feature>
<dbReference type="GO" id="GO:0016020">
    <property type="term" value="C:membrane"/>
    <property type="evidence" value="ECO:0007669"/>
    <property type="project" value="UniProtKB-SubCell"/>
</dbReference>
<feature type="domain" description="Bacterial sugar transferase" evidence="9">
    <location>
        <begin position="106"/>
        <end position="293"/>
    </location>
</feature>
<feature type="compositionally biased region" description="Low complexity" evidence="7">
    <location>
        <begin position="19"/>
        <end position="28"/>
    </location>
</feature>
<evidence type="ECO:0000256" key="7">
    <source>
        <dbReference type="SAM" id="MobiDB-lite"/>
    </source>
</evidence>
<evidence type="ECO:0000313" key="10">
    <source>
        <dbReference type="EMBL" id="HGZ43393.1"/>
    </source>
</evidence>
<name>A0A832I2T4_UNCEI</name>
<evidence type="ECO:0000256" key="5">
    <source>
        <dbReference type="ARBA" id="ARBA00022989"/>
    </source>
</evidence>
<proteinExistence type="inferred from homology"/>
<keyword evidence="5 8" id="KW-1133">Transmembrane helix</keyword>
<comment type="caution">
    <text evidence="10">The sequence shown here is derived from an EMBL/GenBank/DDBJ whole genome shotgun (WGS) entry which is preliminary data.</text>
</comment>
<dbReference type="InterPro" id="IPR017475">
    <property type="entry name" value="EPS_sugar_tfrase"/>
</dbReference>
<keyword evidence="4 8" id="KW-0812">Transmembrane</keyword>
<gene>
    <name evidence="10" type="ORF">ENR23_08215</name>
</gene>
<reference evidence="10" key="1">
    <citation type="journal article" date="2020" name="mSystems">
        <title>Genome- and Community-Level Interaction Insights into Carbon Utilization and Element Cycling Functions of Hydrothermarchaeota in Hydrothermal Sediment.</title>
        <authorList>
            <person name="Zhou Z."/>
            <person name="Liu Y."/>
            <person name="Xu W."/>
            <person name="Pan J."/>
            <person name="Luo Z.H."/>
            <person name="Li M."/>
        </authorList>
    </citation>
    <scope>NUCLEOTIDE SEQUENCE [LARGE SCALE GENOMIC DNA]</scope>
    <source>
        <strain evidence="10">SpSt-381</strain>
    </source>
</reference>
<evidence type="ECO:0000256" key="8">
    <source>
        <dbReference type="SAM" id="Phobius"/>
    </source>
</evidence>
<dbReference type="PANTHER" id="PTHR30576:SF10">
    <property type="entry name" value="SLL5057 PROTEIN"/>
    <property type="match status" value="1"/>
</dbReference>
<evidence type="ECO:0000259" key="9">
    <source>
        <dbReference type="Pfam" id="PF02397"/>
    </source>
</evidence>
<dbReference type="Pfam" id="PF02397">
    <property type="entry name" value="Bac_transf"/>
    <property type="match status" value="1"/>
</dbReference>
<evidence type="ECO:0000256" key="6">
    <source>
        <dbReference type="ARBA" id="ARBA00023136"/>
    </source>
</evidence>
<organism evidence="10">
    <name type="scientific">Eiseniibacteriota bacterium</name>
    <dbReference type="NCBI Taxonomy" id="2212470"/>
    <lineage>
        <taxon>Bacteria</taxon>
        <taxon>Candidatus Eiseniibacteriota</taxon>
    </lineage>
</organism>
<evidence type="ECO:0000256" key="2">
    <source>
        <dbReference type="ARBA" id="ARBA00006464"/>
    </source>
</evidence>
<comment type="similarity">
    <text evidence="2">Belongs to the bacterial sugar transferase family.</text>
</comment>
<dbReference type="PANTHER" id="PTHR30576">
    <property type="entry name" value="COLANIC BIOSYNTHESIS UDP-GLUCOSE LIPID CARRIER TRANSFERASE"/>
    <property type="match status" value="1"/>
</dbReference>